<feature type="transmembrane region" description="Helical" evidence="8">
    <location>
        <begin position="126"/>
        <end position="152"/>
    </location>
</feature>
<dbReference type="AlphaFoldDB" id="F7AMI3"/>
<dbReference type="InterPro" id="IPR013783">
    <property type="entry name" value="Ig-like_fold"/>
</dbReference>
<reference evidence="10" key="3">
    <citation type="submission" date="2025-09" db="UniProtKB">
        <authorList>
            <consortium name="Ensembl"/>
        </authorList>
    </citation>
    <scope>IDENTIFICATION</scope>
</reference>
<dbReference type="HOGENOM" id="CLU_1197192_0_0_1"/>
<keyword evidence="3" id="KW-0732">Signal</keyword>
<evidence type="ECO:0000256" key="8">
    <source>
        <dbReference type="SAM" id="Phobius"/>
    </source>
</evidence>
<keyword evidence="5 8" id="KW-0472">Membrane</keyword>
<comment type="subcellular location">
    <subcellularLocation>
        <location evidence="1">Membrane</location>
    </subcellularLocation>
</comment>
<dbReference type="InterPro" id="IPR007110">
    <property type="entry name" value="Ig-like_dom"/>
</dbReference>
<evidence type="ECO:0000256" key="2">
    <source>
        <dbReference type="ARBA" id="ARBA00022692"/>
    </source>
</evidence>
<dbReference type="Proteomes" id="UP000008144">
    <property type="component" value="Unassembled WGS sequence"/>
</dbReference>
<dbReference type="InterPro" id="IPR000920">
    <property type="entry name" value="Myelin_P0-rel"/>
</dbReference>
<dbReference type="GO" id="GO:0016020">
    <property type="term" value="C:membrane"/>
    <property type="evidence" value="ECO:0007669"/>
    <property type="project" value="UniProtKB-SubCell"/>
</dbReference>
<dbReference type="InterPro" id="IPR003599">
    <property type="entry name" value="Ig_sub"/>
</dbReference>
<sequence>MFSYVVYGGGTNITQPTTVVNETTTSIIRNITQSLSIICETSNQVQSSTFTWLKDGRLRSSSACLVLYNISSTDAGLYSCNTTNDFGNFSSSLYLNVHTPLVFTTVQTTVPTTGATPPPIPPPDNLGVIIGAAVGGVVAFILIIILVYRLFIEPNKGKQIDKVTSQDINTYPAGYEYAGINLPNEVTYQNLNRADIIDPSSTNYENMRNNVSVKRVEEGYVELKHRDPHGQV</sequence>
<dbReference type="Gene3D" id="2.60.40.10">
    <property type="entry name" value="Immunoglobulins"/>
    <property type="match status" value="1"/>
</dbReference>
<evidence type="ECO:0000259" key="9">
    <source>
        <dbReference type="PROSITE" id="PS50835"/>
    </source>
</evidence>
<dbReference type="PANTHER" id="PTHR13869:SF24">
    <property type="entry name" value="BASEMENT MEMBRANE-SPECIFIC HEPARAN SULFATE PROTEOGLYCAN CORE PROTEIN-LIKE"/>
    <property type="match status" value="1"/>
</dbReference>
<feature type="domain" description="Ig-like" evidence="9">
    <location>
        <begin position="16"/>
        <end position="96"/>
    </location>
</feature>
<keyword evidence="2 8" id="KW-0812">Transmembrane</keyword>
<evidence type="ECO:0000313" key="10">
    <source>
        <dbReference type="Ensembl" id="ENSCINP00000015501.3"/>
    </source>
</evidence>
<keyword evidence="4 8" id="KW-1133">Transmembrane helix</keyword>
<evidence type="ECO:0000256" key="6">
    <source>
        <dbReference type="ARBA" id="ARBA00023157"/>
    </source>
</evidence>
<keyword evidence="6" id="KW-1015">Disulfide bond</keyword>
<proteinExistence type="predicted"/>
<dbReference type="Ensembl" id="ENSCINT00000015501.3">
    <property type="protein sequence ID" value="ENSCINP00000015501.3"/>
    <property type="gene ID" value="ENSCING00000007569.3"/>
</dbReference>
<evidence type="ECO:0000256" key="3">
    <source>
        <dbReference type="ARBA" id="ARBA00022729"/>
    </source>
</evidence>
<dbReference type="InterPro" id="IPR003598">
    <property type="entry name" value="Ig_sub2"/>
</dbReference>
<keyword evidence="11" id="KW-1185">Reference proteome</keyword>
<evidence type="ECO:0000313" key="11">
    <source>
        <dbReference type="Proteomes" id="UP000008144"/>
    </source>
</evidence>
<dbReference type="InterPro" id="IPR036179">
    <property type="entry name" value="Ig-like_dom_sf"/>
</dbReference>
<name>F7AMI3_CIOIN</name>
<accession>F7AMI3</accession>
<dbReference type="PANTHER" id="PTHR13869">
    <property type="entry name" value="MYELIN P0 RELATED"/>
    <property type="match status" value="1"/>
</dbReference>
<dbReference type="InParanoid" id="F7AMI3"/>
<dbReference type="PROSITE" id="PS50835">
    <property type="entry name" value="IG_LIKE"/>
    <property type="match status" value="1"/>
</dbReference>
<reference evidence="10" key="2">
    <citation type="submission" date="2025-08" db="UniProtKB">
        <authorList>
            <consortium name="Ensembl"/>
        </authorList>
    </citation>
    <scope>IDENTIFICATION</scope>
</reference>
<evidence type="ECO:0000256" key="4">
    <source>
        <dbReference type="ARBA" id="ARBA00022989"/>
    </source>
</evidence>
<evidence type="ECO:0000256" key="5">
    <source>
        <dbReference type="ARBA" id="ARBA00023136"/>
    </source>
</evidence>
<dbReference type="SUPFAM" id="SSF48726">
    <property type="entry name" value="Immunoglobulin"/>
    <property type="match status" value="1"/>
</dbReference>
<protein>
    <recommendedName>
        <fullName evidence="9">Ig-like domain-containing protein</fullName>
    </recommendedName>
</protein>
<dbReference type="Pfam" id="PF13895">
    <property type="entry name" value="Ig_2"/>
    <property type="match status" value="1"/>
</dbReference>
<dbReference type="SMART" id="SM00408">
    <property type="entry name" value="IGc2"/>
    <property type="match status" value="1"/>
</dbReference>
<organism evidence="10 11">
    <name type="scientific">Ciona intestinalis</name>
    <name type="common">Transparent sea squirt</name>
    <name type="synonym">Ascidia intestinalis</name>
    <dbReference type="NCBI Taxonomy" id="7719"/>
    <lineage>
        <taxon>Eukaryota</taxon>
        <taxon>Metazoa</taxon>
        <taxon>Chordata</taxon>
        <taxon>Tunicata</taxon>
        <taxon>Ascidiacea</taxon>
        <taxon>Phlebobranchia</taxon>
        <taxon>Cionidae</taxon>
        <taxon>Ciona</taxon>
    </lineage>
</organism>
<keyword evidence="7" id="KW-0393">Immunoglobulin domain</keyword>
<reference evidence="11" key="1">
    <citation type="journal article" date="2002" name="Science">
        <title>The draft genome of Ciona intestinalis: insights into chordate and vertebrate origins.</title>
        <authorList>
            <person name="Dehal P."/>
            <person name="Satou Y."/>
            <person name="Campbell R.K."/>
            <person name="Chapman J."/>
            <person name="Degnan B."/>
            <person name="De Tomaso A."/>
            <person name="Davidson B."/>
            <person name="Di Gregorio A."/>
            <person name="Gelpke M."/>
            <person name="Goodstein D.M."/>
            <person name="Harafuji N."/>
            <person name="Hastings K.E."/>
            <person name="Ho I."/>
            <person name="Hotta K."/>
            <person name="Huang W."/>
            <person name="Kawashima T."/>
            <person name="Lemaire P."/>
            <person name="Martinez D."/>
            <person name="Meinertzhagen I.A."/>
            <person name="Necula S."/>
            <person name="Nonaka M."/>
            <person name="Putnam N."/>
            <person name="Rash S."/>
            <person name="Saiga H."/>
            <person name="Satake M."/>
            <person name="Terry A."/>
            <person name="Yamada L."/>
            <person name="Wang H.G."/>
            <person name="Awazu S."/>
            <person name="Azumi K."/>
            <person name="Boore J."/>
            <person name="Branno M."/>
            <person name="Chin-Bow S."/>
            <person name="DeSantis R."/>
            <person name="Doyle S."/>
            <person name="Francino P."/>
            <person name="Keys D.N."/>
            <person name="Haga S."/>
            <person name="Hayashi H."/>
            <person name="Hino K."/>
            <person name="Imai K.S."/>
            <person name="Inaba K."/>
            <person name="Kano S."/>
            <person name="Kobayashi K."/>
            <person name="Kobayashi M."/>
            <person name="Lee B.I."/>
            <person name="Makabe K.W."/>
            <person name="Manohar C."/>
            <person name="Matassi G."/>
            <person name="Medina M."/>
            <person name="Mochizuki Y."/>
            <person name="Mount S."/>
            <person name="Morishita T."/>
            <person name="Miura S."/>
            <person name="Nakayama A."/>
            <person name="Nishizaka S."/>
            <person name="Nomoto H."/>
            <person name="Ohta F."/>
            <person name="Oishi K."/>
            <person name="Rigoutsos I."/>
            <person name="Sano M."/>
            <person name="Sasaki A."/>
            <person name="Sasakura Y."/>
            <person name="Shoguchi E."/>
            <person name="Shin-i T."/>
            <person name="Spagnuolo A."/>
            <person name="Stainier D."/>
            <person name="Suzuki M.M."/>
            <person name="Tassy O."/>
            <person name="Takatori N."/>
            <person name="Tokuoka M."/>
            <person name="Yagi K."/>
            <person name="Yoshizaki F."/>
            <person name="Wada S."/>
            <person name="Zhang C."/>
            <person name="Hyatt P.D."/>
            <person name="Larimer F."/>
            <person name="Detter C."/>
            <person name="Doggett N."/>
            <person name="Glavina T."/>
            <person name="Hawkins T."/>
            <person name="Richardson P."/>
            <person name="Lucas S."/>
            <person name="Kohara Y."/>
            <person name="Levine M."/>
            <person name="Satoh N."/>
            <person name="Rokhsar D.S."/>
        </authorList>
    </citation>
    <scope>NUCLEOTIDE SEQUENCE [LARGE SCALE GENOMIC DNA]</scope>
</reference>
<evidence type="ECO:0000256" key="1">
    <source>
        <dbReference type="ARBA" id="ARBA00004370"/>
    </source>
</evidence>
<evidence type="ECO:0000256" key="7">
    <source>
        <dbReference type="ARBA" id="ARBA00023319"/>
    </source>
</evidence>
<dbReference type="SMART" id="SM00409">
    <property type="entry name" value="IG"/>
    <property type="match status" value="1"/>
</dbReference>